<name>A0A7Z1S0L2_9VIBR</name>
<dbReference type="RefSeq" id="WP_017110282.1">
    <property type="nucleotide sequence ID" value="NZ_CP170593.1"/>
</dbReference>
<organism evidence="1">
    <name type="scientific">Vibrio cyclitrophicus</name>
    <dbReference type="NCBI Taxonomy" id="47951"/>
    <lineage>
        <taxon>Bacteria</taxon>
        <taxon>Pseudomonadati</taxon>
        <taxon>Pseudomonadota</taxon>
        <taxon>Gammaproteobacteria</taxon>
        <taxon>Vibrionales</taxon>
        <taxon>Vibrionaceae</taxon>
        <taxon>Vibrio</taxon>
    </lineage>
</organism>
<comment type="caution">
    <text evidence="1">The sequence shown here is derived from an EMBL/GenBank/DDBJ whole genome shotgun (WGS) entry which is preliminary data.</text>
</comment>
<proteinExistence type="predicted"/>
<evidence type="ECO:0000313" key="1">
    <source>
        <dbReference type="EMBL" id="PMP21813.1"/>
    </source>
</evidence>
<reference evidence="1" key="2">
    <citation type="journal article" date="2018" name="Nature">
        <title>A major lineage of non-tailed dsDNA viruses as unrecognized killers of marine bacteria.</title>
        <authorList>
            <person name="Kauffman K.M."/>
            <person name="Hussain F.A."/>
            <person name="Yang J."/>
            <person name="Arevalo P."/>
            <person name="Brown J.M."/>
            <person name="Chang W.K."/>
            <person name="VanInsberghe D."/>
            <person name="Elsherbini J."/>
            <person name="Sharma R.S."/>
            <person name="Cutler M.B."/>
            <person name="Kelly L."/>
            <person name="Polz M.F."/>
        </authorList>
    </citation>
    <scope>NUCLEOTIDE SEQUENCE</scope>
    <source>
        <strain evidence="1">10N.222.46.E12</strain>
    </source>
</reference>
<protein>
    <submittedName>
        <fullName evidence="1">Uncharacterized protein</fullName>
    </submittedName>
</protein>
<reference evidence="1" key="1">
    <citation type="submission" date="2016-07" db="EMBL/GenBank/DDBJ databases">
        <authorList>
            <person name="Kauffman K."/>
            <person name="Arevalo P."/>
            <person name="Polz M.F."/>
        </authorList>
    </citation>
    <scope>NUCLEOTIDE SEQUENCE</scope>
    <source>
        <strain evidence="1">10N.222.46.E12</strain>
    </source>
</reference>
<gene>
    <name evidence="1" type="ORF">BCS90_25995</name>
</gene>
<accession>A0A7Z1S0L2</accession>
<dbReference type="EMBL" id="MDBS01000085">
    <property type="protein sequence ID" value="PMP21813.1"/>
    <property type="molecule type" value="Genomic_DNA"/>
</dbReference>
<dbReference type="AlphaFoldDB" id="A0A7Z1S0L2"/>
<sequence>MDVFKLTIDTPVIHKITNRADFENLTEKRKPWVDYERTAEGRKTRHFAVCPHCNNAIVMVGFNDGSQVKTPYGRHYLARELWHLGTVREREAYDACPYHKKGRSSFTPNDKFTKVSEKSIKLISKLIDNFDFIIEMIQEETGIEFSRTCIRKMLEAYQASDGWLYKGASEQNIPWAFAYLTLSHSLYGQTIHNESIRKALLKKNAKLVFKKNRFIPKKGVYLSALFCFLDHRRKVVSHHLTESLIFSISTSENEVLHTHKIQWESTDFDAHLMLHKDDERRSELIDLAREHLGYLIR</sequence>